<evidence type="ECO:0008006" key="3">
    <source>
        <dbReference type="Google" id="ProtNLM"/>
    </source>
</evidence>
<dbReference type="RefSeq" id="WP_007918076.1">
    <property type="nucleotide sequence ID" value="NZ_ADVG01000004.1"/>
</dbReference>
<evidence type="ECO:0000313" key="2">
    <source>
        <dbReference type="Proteomes" id="UP000004508"/>
    </source>
</evidence>
<protein>
    <recommendedName>
        <fullName evidence="3">Fucose-specific lectin</fullName>
    </recommendedName>
</protein>
<dbReference type="OrthoDB" id="152624at2"/>
<gene>
    <name evidence="1" type="ORF">Krac_1616</name>
</gene>
<reference evidence="1 2" key="1">
    <citation type="journal article" date="2011" name="Stand. Genomic Sci.">
        <title>Non-contiguous finished genome sequence and contextual data of the filamentous soil bacterium Ktedonobacter racemifer type strain (SOSP1-21).</title>
        <authorList>
            <person name="Chang Y.J."/>
            <person name="Land M."/>
            <person name="Hauser L."/>
            <person name="Chertkov O."/>
            <person name="Del Rio T.G."/>
            <person name="Nolan M."/>
            <person name="Copeland A."/>
            <person name="Tice H."/>
            <person name="Cheng J.F."/>
            <person name="Lucas S."/>
            <person name="Han C."/>
            <person name="Goodwin L."/>
            <person name="Pitluck S."/>
            <person name="Ivanova N."/>
            <person name="Ovchinikova G."/>
            <person name="Pati A."/>
            <person name="Chen A."/>
            <person name="Palaniappan K."/>
            <person name="Mavromatis K."/>
            <person name="Liolios K."/>
            <person name="Brettin T."/>
            <person name="Fiebig A."/>
            <person name="Rohde M."/>
            <person name="Abt B."/>
            <person name="Goker M."/>
            <person name="Detter J.C."/>
            <person name="Woyke T."/>
            <person name="Bristow J."/>
            <person name="Eisen J.A."/>
            <person name="Markowitz V."/>
            <person name="Hugenholtz P."/>
            <person name="Kyrpides N.C."/>
            <person name="Klenk H.P."/>
            <person name="Lapidus A."/>
        </authorList>
    </citation>
    <scope>NUCLEOTIDE SEQUENCE [LARGE SCALE GENOMIC DNA]</scope>
    <source>
        <strain evidence="2">DSM 44963</strain>
    </source>
</reference>
<dbReference type="EMBL" id="ADVG01000004">
    <property type="protein sequence ID" value="EFH80970.1"/>
    <property type="molecule type" value="Genomic_DNA"/>
</dbReference>
<keyword evidence="2" id="KW-1185">Reference proteome</keyword>
<proteinExistence type="predicted"/>
<name>D6U2K6_KTERA</name>
<dbReference type="Gene3D" id="2.120.10.70">
    <property type="entry name" value="Fucose-specific lectin"/>
    <property type="match status" value="2"/>
</dbReference>
<sequence>MKPLVGYEWPQGGTKQVAYMSQDHHIHEFYVGIEGEWQHANLMTQAGAPIAKSRFFVGFAWPEEGTKQVAYLGPGNHIHELRVSVGGTWQHTNLSLITGAPPAIQVCAGYSWAEGRSKQIVFVGDDTHIHELCQEAGKAWRHVDLTDLTSAPLPANNRMVGYDWSAGRSKQVAYVGQDGHIHELCLVSGGMWHHTDLSAQTNAPRAVEVKVGFEWPEGQCKQIAFVSEDGHIHELHQSVVNPWTHTDLHTMLQAPLATNVITGYAWPQGQSKQIAYVGQDGHIHELAVAAGGGWQYTDLTTQTNAPITPITTMDGYAWSAGQSKQVAYVGDDGEIRELWMPRAGSWEYANLSMKVIAIPARF</sequence>
<dbReference type="eggNOG" id="ENOG5034192">
    <property type="taxonomic scope" value="Bacteria"/>
</dbReference>
<dbReference type="STRING" id="485913.Krac_1616"/>
<evidence type="ECO:0000313" key="1">
    <source>
        <dbReference type="EMBL" id="EFH80970.1"/>
    </source>
</evidence>
<accession>D6U2K6</accession>
<dbReference type="InParanoid" id="D6U2K6"/>
<organism evidence="1 2">
    <name type="scientific">Ktedonobacter racemifer DSM 44963</name>
    <dbReference type="NCBI Taxonomy" id="485913"/>
    <lineage>
        <taxon>Bacteria</taxon>
        <taxon>Bacillati</taxon>
        <taxon>Chloroflexota</taxon>
        <taxon>Ktedonobacteria</taxon>
        <taxon>Ktedonobacterales</taxon>
        <taxon>Ktedonobacteraceae</taxon>
        <taxon>Ktedonobacter</taxon>
    </lineage>
</organism>
<dbReference type="AlphaFoldDB" id="D6U2K6"/>
<dbReference type="Proteomes" id="UP000004508">
    <property type="component" value="Unassembled WGS sequence"/>
</dbReference>
<dbReference type="SUPFAM" id="SSF89372">
    <property type="entry name" value="Fucose-specific lectin"/>
    <property type="match status" value="1"/>
</dbReference>
<comment type="caution">
    <text evidence="1">The sequence shown here is derived from an EMBL/GenBank/DDBJ whole genome shotgun (WGS) entry which is preliminary data.</text>
</comment>